<gene>
    <name evidence="1" type="ORF">HQ81_0272</name>
</gene>
<evidence type="ECO:0000313" key="1">
    <source>
        <dbReference type="EMBL" id="AIM51792.1"/>
    </source>
</evidence>
<organism evidence="1">
    <name type="scientific">Dickeya phage phiDP23.1</name>
    <dbReference type="NCBI Taxonomy" id="1542133"/>
    <lineage>
        <taxon>Viruses</taxon>
        <taxon>Duplodnaviria</taxon>
        <taxon>Heunggongvirae</taxon>
        <taxon>Uroviricota</taxon>
        <taxon>Caudoviricetes</taxon>
        <taxon>Pantevenvirales</taxon>
        <taxon>Ackermannviridae</taxon>
        <taxon>Aglimvirinae</taxon>
    </lineage>
</organism>
<reference evidence="1" key="1">
    <citation type="journal article" date="2015" name="PLoS ONE">
        <title>Genomic, proteomic and morphological characterization of two novel broad host lytic bacteriophages PhiPD10.3 and PhiPD23.1 infecting pectinolytic Pectobacterium spp. and Dickeya spp.</title>
        <authorList>
            <person name="Czajkowski R."/>
            <person name="Ozymko Z."/>
            <person name="de Jager V."/>
            <person name="Siwinska J."/>
            <person name="Smolarska A."/>
            <person name="Ossowicki A."/>
            <person name="Narajczyk M."/>
            <person name="Lojkowska E."/>
        </authorList>
    </citation>
    <scope>NUCLEOTIDE SEQUENCE</scope>
</reference>
<name>A0A140XBD7_9CAUD</name>
<dbReference type="EMBL" id="KM209318">
    <property type="protein sequence ID" value="AIM51792.1"/>
    <property type="molecule type" value="Genomic_DNA"/>
</dbReference>
<protein>
    <submittedName>
        <fullName evidence="1">Uncharacterized protein</fullName>
    </submittedName>
</protein>
<proteinExistence type="predicted"/>
<sequence length="53" mass="6048">MSRPTHRTHGLCIFVYGTVTLYRATFQTLPLTHKPIQVLGSSPFARRYWGNLG</sequence>
<accession>A0A140XBD7</accession>